<proteinExistence type="predicted"/>
<dbReference type="EMBL" id="CAHJWF010000141">
    <property type="protein sequence ID" value="CAB5499720.1"/>
    <property type="molecule type" value="Genomic_DNA"/>
</dbReference>
<dbReference type="InterPro" id="IPR020974">
    <property type="entry name" value="CPD_dom"/>
</dbReference>
<keyword evidence="9" id="KW-0479">Metal-binding</keyword>
<comment type="subcellular location">
    <subcellularLocation>
        <location evidence="2">Host cell membrane</location>
    </subcellularLocation>
    <subcellularLocation>
        <location evidence="20">Host cytoplasm</location>
        <location evidence="20">Host cytosol</location>
    </subcellularLocation>
    <subcellularLocation>
        <location evidence="3">Secreted</location>
    </subcellularLocation>
</comment>
<evidence type="ECO:0000256" key="8">
    <source>
        <dbReference type="ARBA" id="ARBA00022679"/>
    </source>
</evidence>
<evidence type="ECO:0000259" key="21">
    <source>
        <dbReference type="PROSITE" id="PS51771"/>
    </source>
</evidence>
<keyword evidence="5" id="KW-0964">Secreted</keyword>
<evidence type="ECO:0000313" key="23">
    <source>
        <dbReference type="Proteomes" id="UP000626656"/>
    </source>
</evidence>
<keyword evidence="8" id="KW-0808">Transferase</keyword>
<gene>
    <name evidence="22" type="ORF">AZO1586I_539</name>
</gene>
<evidence type="ECO:0000256" key="1">
    <source>
        <dbReference type="ARBA" id="ARBA00001946"/>
    </source>
</evidence>
<evidence type="ECO:0000256" key="15">
    <source>
        <dbReference type="ARBA" id="ARBA00022870"/>
    </source>
</evidence>
<evidence type="ECO:0000256" key="12">
    <source>
        <dbReference type="ARBA" id="ARBA00022807"/>
    </source>
</evidence>
<keyword evidence="19" id="KW-1035">Host cytoplasm</keyword>
<dbReference type="Proteomes" id="UP000626656">
    <property type="component" value="Unassembled WGS sequence"/>
</dbReference>
<evidence type="ECO:0000256" key="5">
    <source>
        <dbReference type="ARBA" id="ARBA00022525"/>
    </source>
</evidence>
<name>A0ABM8M658_9GAMM</name>
<dbReference type="CDD" id="cd20500">
    <property type="entry name" value="Peptidase_C80"/>
    <property type="match status" value="2"/>
</dbReference>
<evidence type="ECO:0000313" key="22">
    <source>
        <dbReference type="EMBL" id="CAB5499720.1"/>
    </source>
</evidence>
<keyword evidence="18" id="KW-0472">Membrane</keyword>
<protein>
    <recommendedName>
        <fullName evidence="21">Peptidase C80 domain-containing protein</fullName>
    </recommendedName>
</protein>
<keyword evidence="12" id="KW-0788">Thiol protease</keyword>
<keyword evidence="17" id="KW-0446">Lipid-binding</keyword>
<keyword evidence="10" id="KW-0677">Repeat</keyword>
<dbReference type="Gene3D" id="3.40.50.11050">
    <property type="match status" value="2"/>
</dbReference>
<keyword evidence="6" id="KW-0800">Toxin</keyword>
<evidence type="ECO:0000256" key="10">
    <source>
        <dbReference type="ARBA" id="ARBA00022737"/>
    </source>
</evidence>
<keyword evidence="15" id="KW-1043">Host membrane</keyword>
<evidence type="ECO:0000256" key="17">
    <source>
        <dbReference type="ARBA" id="ARBA00023121"/>
    </source>
</evidence>
<feature type="domain" description="Peptidase C80" evidence="21">
    <location>
        <begin position="252"/>
        <end position="438"/>
    </location>
</feature>
<keyword evidence="23" id="KW-1185">Reference proteome</keyword>
<evidence type="ECO:0000256" key="2">
    <source>
        <dbReference type="ARBA" id="ARBA00004165"/>
    </source>
</evidence>
<keyword evidence="4" id="KW-1032">Host cell membrane</keyword>
<feature type="non-terminal residue" evidence="22">
    <location>
        <position position="1"/>
    </location>
</feature>
<evidence type="ECO:0000256" key="18">
    <source>
        <dbReference type="ARBA" id="ARBA00023136"/>
    </source>
</evidence>
<comment type="caution">
    <text evidence="22">The sequence shown here is derived from an EMBL/GenBank/DDBJ whole genome shotgun (WGS) entry which is preliminary data.</text>
</comment>
<evidence type="ECO:0000256" key="16">
    <source>
        <dbReference type="ARBA" id="ARBA00023026"/>
    </source>
</evidence>
<comment type="cofactor">
    <cofactor evidence="1">
        <name>Mg(2+)</name>
        <dbReference type="ChEBI" id="CHEBI:18420"/>
    </cofactor>
</comment>
<evidence type="ECO:0000256" key="19">
    <source>
        <dbReference type="ARBA" id="ARBA00023200"/>
    </source>
</evidence>
<evidence type="ECO:0000256" key="13">
    <source>
        <dbReference type="ARBA" id="ARBA00022813"/>
    </source>
</evidence>
<dbReference type="Pfam" id="PF11713">
    <property type="entry name" value="Peptidase_C80"/>
    <property type="match status" value="2"/>
</dbReference>
<organism evidence="22 23">
    <name type="scientific">Bathymodiolus thermophilus thioautotrophic gill symbiont</name>
    <dbReference type="NCBI Taxonomy" id="2360"/>
    <lineage>
        <taxon>Bacteria</taxon>
        <taxon>Pseudomonadati</taxon>
        <taxon>Pseudomonadota</taxon>
        <taxon>Gammaproteobacteria</taxon>
        <taxon>sulfur-oxidizing symbionts</taxon>
    </lineage>
</organism>
<accession>A0ABM8M658</accession>
<evidence type="ECO:0000256" key="3">
    <source>
        <dbReference type="ARBA" id="ARBA00004613"/>
    </source>
</evidence>
<sequence>AKTIYDNIPALKNAQITGRGGEVEINENGTKTMKTGGTKTVYSWYNGGIISTTRSAKTTADNLKNPLGGFDEYSKLLNELIKKKSSTSSKHYDVLRRLEEDLKKAKALEPGLIKTKIFEKMANDLDKHLQGRKTKYQKQFDKLSVMTRKCAENTLAYHLENRFNKGELDIDVSVDMLKDIAGLSLGDQLKRIESAKSEFERLLSTDEINLDKNAARKAWAEECMMDASDIAIEIRDSQQEFSVWDKTTVTNQLEVSPGPRDTHYVVVQLEDDPVMIKSSASRAGKHFKNSTLIQMDKEGGYQIVHGPKLYEIEANNIKILFNGHGDKRLKTTGQRVADNIVDHVVALKGVLPVQSSIDTVAIKGCNPGDDFGKDVARGLKAMDIETKVSSRLGVSRAEPVGRNTVNDRYHLDEGKVVWGYKDGELTQLDPYTDDNYHLVVSVGEDGSLQLNRSIEGLKGKLKIRVMASDFDTTLAALKKLENQLPDGTSMAEINIKMGNGSADWYATHGVVGYSDCVSDLSSKFNANVLTYSPSGPNKGSYACRYERDEYTTVKGLAGANGVTNGFVFYDTRPSDDVGFFYRKNKTVVLYNLAKRPSHNKIPLVLIDSDSYSEQELLGHLKGAINQIEGSVSKIKIITKNTAMSDDDYKSMMKFLSKELHVRVEAYNTDFQIKPWLSINPGDTQVKEDLSAKHLAETQPYNDKKLQSWDTLTQEQTNKLTTESQKTKPDLANHDHQILFQTEADDNIKDSTLKLAFKHPTKTTIVQMDKDGAYRVVYGTQLKDITGKVKMVAVGYGREAEDGTQTLGGRSADALSTNITTINQALNTDAVTIKHVSLVGCNLASDNPTDDNTSTYGAEMLRQLKQTGVESISARSEYVAIDPDGKKLTSSTGTSEWRHKDGKAKTLYSFDKLTGKVESRVYDDEGTLVRHNGKHLNNDSQY</sequence>
<keyword evidence="7" id="KW-0645">Protease</keyword>
<evidence type="ECO:0000256" key="7">
    <source>
        <dbReference type="ARBA" id="ARBA00022670"/>
    </source>
</evidence>
<feature type="domain" description="Peptidase C80" evidence="21">
    <location>
        <begin position="724"/>
        <end position="909"/>
    </location>
</feature>
<keyword evidence="14" id="KW-0460">Magnesium</keyword>
<dbReference type="RefSeq" id="WP_202784187.1">
    <property type="nucleotide sequence ID" value="NZ_CAHJWF010000141.1"/>
</dbReference>
<dbReference type="InterPro" id="IPR038383">
    <property type="entry name" value="CPD_dom_sf"/>
</dbReference>
<evidence type="ECO:0000256" key="6">
    <source>
        <dbReference type="ARBA" id="ARBA00022656"/>
    </source>
</evidence>
<feature type="non-terminal residue" evidence="22">
    <location>
        <position position="941"/>
    </location>
</feature>
<evidence type="ECO:0000256" key="11">
    <source>
        <dbReference type="ARBA" id="ARBA00022801"/>
    </source>
</evidence>
<evidence type="ECO:0000256" key="4">
    <source>
        <dbReference type="ARBA" id="ARBA00022511"/>
    </source>
</evidence>
<evidence type="ECO:0000256" key="14">
    <source>
        <dbReference type="ARBA" id="ARBA00022842"/>
    </source>
</evidence>
<keyword evidence="13" id="KW-0068">Autocatalytic cleavage</keyword>
<reference evidence="22 23" key="1">
    <citation type="submission" date="2020-05" db="EMBL/GenBank/DDBJ databases">
        <authorList>
            <person name="Petersen J."/>
            <person name="Sayavedra L."/>
        </authorList>
    </citation>
    <scope>NUCLEOTIDE SEQUENCE [LARGE SCALE GENOMIC DNA]</scope>
    <source>
        <strain evidence="22">B azoricus SOX ET2 1586I</strain>
    </source>
</reference>
<evidence type="ECO:0000256" key="20">
    <source>
        <dbReference type="ARBA" id="ARBA00023586"/>
    </source>
</evidence>
<dbReference type="PROSITE" id="PS51771">
    <property type="entry name" value="CGT_MARTX_CPD"/>
    <property type="match status" value="2"/>
</dbReference>
<keyword evidence="11" id="KW-0378">Hydrolase</keyword>
<evidence type="ECO:0000256" key="9">
    <source>
        <dbReference type="ARBA" id="ARBA00022723"/>
    </source>
</evidence>
<keyword evidence="16" id="KW-0843">Virulence</keyword>